<proteinExistence type="predicted"/>
<protein>
    <submittedName>
        <fullName evidence="1">Uncharacterized protein</fullName>
    </submittedName>
</protein>
<dbReference type="EMBL" id="OFTH01000018">
    <property type="protein sequence ID" value="SOZ59721.1"/>
    <property type="molecule type" value="Genomic_DNA"/>
</dbReference>
<evidence type="ECO:0000313" key="2">
    <source>
        <dbReference type="Proteomes" id="UP000256952"/>
    </source>
</evidence>
<dbReference type="Proteomes" id="UP000256952">
    <property type="component" value="Chromosome CBM2613_a"/>
</dbReference>
<evidence type="ECO:0000313" key="1">
    <source>
        <dbReference type="EMBL" id="SOZ59721.1"/>
    </source>
</evidence>
<dbReference type="AlphaFoldDB" id="A0A976AWR5"/>
<name>A0A976AWR5_9BURK</name>
<comment type="caution">
    <text evidence="1">The sequence shown here is derived from an EMBL/GenBank/DDBJ whole genome shotgun (WGS) entry which is preliminary data.</text>
</comment>
<organism evidence="1 2">
    <name type="scientific">Cupriavidus taiwanensis</name>
    <dbReference type="NCBI Taxonomy" id="164546"/>
    <lineage>
        <taxon>Bacteria</taxon>
        <taxon>Pseudomonadati</taxon>
        <taxon>Pseudomonadota</taxon>
        <taxon>Betaproteobacteria</taxon>
        <taxon>Burkholderiales</taxon>
        <taxon>Burkholderiaceae</taxon>
        <taxon>Cupriavidus</taxon>
    </lineage>
</organism>
<gene>
    <name evidence="1" type="ORF">CBM2613_A250334</name>
</gene>
<accession>A0A976AWR5</accession>
<reference evidence="1 2" key="1">
    <citation type="submission" date="2018-01" db="EMBL/GenBank/DDBJ databases">
        <authorList>
            <person name="Clerissi C."/>
        </authorList>
    </citation>
    <scope>NUCLEOTIDE SEQUENCE [LARGE SCALE GENOMIC DNA]</scope>
    <source>
        <strain evidence="1">Cupriavidus taiwanensis STM 8556</strain>
    </source>
</reference>
<sequence length="29" mass="3465">MIRILQEVVAQHKRSQPLIVFACPRFRVE</sequence>